<evidence type="ECO:0000259" key="4">
    <source>
        <dbReference type="PROSITE" id="PS50937"/>
    </source>
</evidence>
<dbReference type="InterPro" id="IPR047057">
    <property type="entry name" value="MerR_fam"/>
</dbReference>
<dbReference type="SUPFAM" id="SSF46955">
    <property type="entry name" value="Putative DNA-binding domain"/>
    <property type="match status" value="1"/>
</dbReference>
<evidence type="ECO:0000313" key="5">
    <source>
        <dbReference type="EMBL" id="WEJ61858.1"/>
    </source>
</evidence>
<keyword evidence="3" id="KW-0804">Transcription</keyword>
<sequence>MKTNDALYPIREVSNLTGVNSITLRAWERRYGLIEPVRTEGGHRLYTLEHIEQIKAAVKLTEEGIPISQVKARLSQAVPQVKEEIHQGDYDYLSKIVDATLQFDLDSLSSELDQLFQDVSDKALFEILKNASQLLAVHSSETINTFWESQVLPRLYTRLRFSTRHVSLHASKKLWLQAEDINGSIVVLVLAAIRLADKGFYCVISPNPQKNNELLLNSIKSSHCQGLVVVDENQKLDKTHWQGWVTDHPSLEFHFFTERADSFDMGNVLQCHGYNL</sequence>
<dbReference type="PANTHER" id="PTHR30204">
    <property type="entry name" value="REDOX-CYCLING DRUG-SENSING TRANSCRIPTIONAL ACTIVATOR SOXR"/>
    <property type="match status" value="1"/>
</dbReference>
<keyword evidence="2" id="KW-0238">DNA-binding</keyword>
<dbReference type="Proteomes" id="UP001222275">
    <property type="component" value="Chromosome"/>
</dbReference>
<keyword evidence="6" id="KW-1185">Reference proteome</keyword>
<evidence type="ECO:0000256" key="1">
    <source>
        <dbReference type="ARBA" id="ARBA00023015"/>
    </source>
</evidence>
<name>A0ABY8CBS2_9GAMM</name>
<dbReference type="PROSITE" id="PS50937">
    <property type="entry name" value="HTH_MERR_2"/>
    <property type="match status" value="1"/>
</dbReference>
<dbReference type="InterPro" id="IPR009061">
    <property type="entry name" value="DNA-bd_dom_put_sf"/>
</dbReference>
<dbReference type="Pfam" id="PF13411">
    <property type="entry name" value="MerR_1"/>
    <property type="match status" value="1"/>
</dbReference>
<keyword evidence="1" id="KW-0805">Transcription regulation</keyword>
<evidence type="ECO:0000256" key="3">
    <source>
        <dbReference type="ARBA" id="ARBA00023163"/>
    </source>
</evidence>
<dbReference type="RefSeq" id="WP_275594118.1">
    <property type="nucleotide sequence ID" value="NZ_CP102381.1"/>
</dbReference>
<reference evidence="5 6" key="1">
    <citation type="submission" date="2022-06" db="EMBL/GenBank/DDBJ databases">
        <title>Thiomicrohabdus sp. nov, an obligately chemolithoautotrophic, sulfur-oxidizing bacterium isolated from beach of Guanyin Mountain. Amoy.</title>
        <authorList>
            <person name="Zhu H."/>
        </authorList>
    </citation>
    <scope>NUCLEOTIDE SEQUENCE [LARGE SCALE GENOMIC DNA]</scope>
    <source>
        <strain evidence="5 6">XGS-01</strain>
    </source>
</reference>
<evidence type="ECO:0000313" key="6">
    <source>
        <dbReference type="Proteomes" id="UP001222275"/>
    </source>
</evidence>
<dbReference type="PANTHER" id="PTHR30204:SF67">
    <property type="entry name" value="HTH-TYPE TRANSCRIPTIONAL REGULATOR MLRA-RELATED"/>
    <property type="match status" value="1"/>
</dbReference>
<dbReference type="EMBL" id="CP102381">
    <property type="protein sequence ID" value="WEJ61858.1"/>
    <property type="molecule type" value="Genomic_DNA"/>
</dbReference>
<feature type="domain" description="HTH merR-type" evidence="4">
    <location>
        <begin position="7"/>
        <end position="76"/>
    </location>
</feature>
<gene>
    <name evidence="5" type="ORF">NR989_07500</name>
</gene>
<dbReference type="Gene3D" id="1.10.1660.10">
    <property type="match status" value="1"/>
</dbReference>
<evidence type="ECO:0000256" key="2">
    <source>
        <dbReference type="ARBA" id="ARBA00023125"/>
    </source>
</evidence>
<dbReference type="InterPro" id="IPR000551">
    <property type="entry name" value="MerR-type_HTH_dom"/>
</dbReference>
<organism evidence="5 6">
    <name type="scientific">Thiomicrorhabdus lithotrophica</name>
    <dbReference type="NCBI Taxonomy" id="2949997"/>
    <lineage>
        <taxon>Bacteria</taxon>
        <taxon>Pseudomonadati</taxon>
        <taxon>Pseudomonadota</taxon>
        <taxon>Gammaproteobacteria</taxon>
        <taxon>Thiotrichales</taxon>
        <taxon>Piscirickettsiaceae</taxon>
        <taxon>Thiomicrorhabdus</taxon>
    </lineage>
</organism>
<dbReference type="SMART" id="SM00422">
    <property type="entry name" value="HTH_MERR"/>
    <property type="match status" value="1"/>
</dbReference>
<accession>A0ABY8CBS2</accession>
<dbReference type="CDD" id="cd01104">
    <property type="entry name" value="HTH_MlrA-CarA"/>
    <property type="match status" value="1"/>
</dbReference>
<proteinExistence type="predicted"/>
<protein>
    <submittedName>
        <fullName evidence="5">MerR family transcriptional regulator</fullName>
    </submittedName>
</protein>